<evidence type="ECO:0000313" key="3">
    <source>
        <dbReference type="EMBL" id="OWF52875.1"/>
    </source>
</evidence>
<feature type="coiled-coil region" evidence="1">
    <location>
        <begin position="170"/>
        <end position="236"/>
    </location>
</feature>
<keyword evidence="1" id="KW-0175">Coiled coil</keyword>
<organism evidence="3 4">
    <name type="scientific">Mizuhopecten yessoensis</name>
    <name type="common">Japanese scallop</name>
    <name type="synonym">Patinopecten yessoensis</name>
    <dbReference type="NCBI Taxonomy" id="6573"/>
    <lineage>
        <taxon>Eukaryota</taxon>
        <taxon>Metazoa</taxon>
        <taxon>Spiralia</taxon>
        <taxon>Lophotrochozoa</taxon>
        <taxon>Mollusca</taxon>
        <taxon>Bivalvia</taxon>
        <taxon>Autobranchia</taxon>
        <taxon>Pteriomorphia</taxon>
        <taxon>Pectinida</taxon>
        <taxon>Pectinoidea</taxon>
        <taxon>Pectinidae</taxon>
        <taxon>Mizuhopecten</taxon>
    </lineage>
</organism>
<sequence length="476" mass="54070">MSAFFSCIGGKNPLKKSKKKKGKEPEDRKRKSEPIPEKEDDVETPVVEEIKPEEAQPVKKSPLQVNIENAKLRQVEKAQESHAKAEEPVSPLLKELHEKFQQRKDKSKVGADGDQATVPEESRGESKPDNIAPTGEVAKQNLPKNFAKNAVPPASTQDHEPELCLIRTRIAQVERENDRLKITIEELKDGERKKSTEAEESAKLVGNLQVEMVALKKEKEDLLAEVETQRARAESYVNSQARSDHENDLDNAKGREEILEAIGHLDRVCSAYEPVVEKVEKIEEDLDRERKDEKLSERLAVVEENRGKIGDDVMGLLKSLQELECRIIRLEVSKDDEEAMEAISMKVVQRLSVAEEDHSSLTREVGALSHSYSDMELRLTQIEDQKNALRAQVEAYTEETAQLKHTIEDQMAMLKGQDGVLAEARKFGTLKQEELQEITSGYEKAAARLKEEENKYSRLEADMKDIRQKYQDLMER</sequence>
<evidence type="ECO:0000313" key="4">
    <source>
        <dbReference type="Proteomes" id="UP000242188"/>
    </source>
</evidence>
<feature type="compositionally biased region" description="Basic and acidic residues" evidence="2">
    <location>
        <begin position="48"/>
        <end position="57"/>
    </location>
</feature>
<gene>
    <name evidence="3" type="ORF">KP79_PYT12866</name>
</gene>
<evidence type="ECO:0000256" key="2">
    <source>
        <dbReference type="SAM" id="MobiDB-lite"/>
    </source>
</evidence>
<protein>
    <submittedName>
        <fullName evidence="3">Uncharacterized protein</fullName>
    </submittedName>
</protein>
<dbReference type="OrthoDB" id="6151058at2759"/>
<name>A0A210QVX9_MIZYE</name>
<feature type="coiled-coil region" evidence="1">
    <location>
        <begin position="432"/>
        <end position="476"/>
    </location>
</feature>
<accession>A0A210QVX9</accession>
<feature type="compositionally biased region" description="Basic residues" evidence="2">
    <location>
        <begin position="13"/>
        <end position="22"/>
    </location>
</feature>
<feature type="compositionally biased region" description="Basic and acidic residues" evidence="2">
    <location>
        <begin position="94"/>
        <end position="111"/>
    </location>
</feature>
<feature type="region of interest" description="Disordered" evidence="2">
    <location>
        <begin position="1"/>
        <end position="159"/>
    </location>
</feature>
<feature type="compositionally biased region" description="Basic and acidic residues" evidence="2">
    <location>
        <begin position="70"/>
        <end position="87"/>
    </location>
</feature>
<evidence type="ECO:0000256" key="1">
    <source>
        <dbReference type="SAM" id="Coils"/>
    </source>
</evidence>
<feature type="compositionally biased region" description="Basic and acidic residues" evidence="2">
    <location>
        <begin position="23"/>
        <end position="37"/>
    </location>
</feature>
<dbReference type="AlphaFoldDB" id="A0A210QVX9"/>
<keyword evidence="4" id="KW-1185">Reference proteome</keyword>
<feature type="coiled-coil region" evidence="1">
    <location>
        <begin position="279"/>
        <end position="340"/>
    </location>
</feature>
<dbReference type="EMBL" id="NEDP02001613">
    <property type="protein sequence ID" value="OWF52875.1"/>
    <property type="molecule type" value="Genomic_DNA"/>
</dbReference>
<reference evidence="3 4" key="1">
    <citation type="journal article" date="2017" name="Nat. Ecol. Evol.">
        <title>Scallop genome provides insights into evolution of bilaterian karyotype and development.</title>
        <authorList>
            <person name="Wang S."/>
            <person name="Zhang J."/>
            <person name="Jiao W."/>
            <person name="Li J."/>
            <person name="Xun X."/>
            <person name="Sun Y."/>
            <person name="Guo X."/>
            <person name="Huan P."/>
            <person name="Dong B."/>
            <person name="Zhang L."/>
            <person name="Hu X."/>
            <person name="Sun X."/>
            <person name="Wang J."/>
            <person name="Zhao C."/>
            <person name="Wang Y."/>
            <person name="Wang D."/>
            <person name="Huang X."/>
            <person name="Wang R."/>
            <person name="Lv J."/>
            <person name="Li Y."/>
            <person name="Zhang Z."/>
            <person name="Liu B."/>
            <person name="Lu W."/>
            <person name="Hui Y."/>
            <person name="Liang J."/>
            <person name="Zhou Z."/>
            <person name="Hou R."/>
            <person name="Li X."/>
            <person name="Liu Y."/>
            <person name="Li H."/>
            <person name="Ning X."/>
            <person name="Lin Y."/>
            <person name="Zhao L."/>
            <person name="Xing Q."/>
            <person name="Dou J."/>
            <person name="Li Y."/>
            <person name="Mao J."/>
            <person name="Guo H."/>
            <person name="Dou H."/>
            <person name="Li T."/>
            <person name="Mu C."/>
            <person name="Jiang W."/>
            <person name="Fu Q."/>
            <person name="Fu X."/>
            <person name="Miao Y."/>
            <person name="Liu J."/>
            <person name="Yu Q."/>
            <person name="Li R."/>
            <person name="Liao H."/>
            <person name="Li X."/>
            <person name="Kong Y."/>
            <person name="Jiang Z."/>
            <person name="Chourrout D."/>
            <person name="Li R."/>
            <person name="Bao Z."/>
        </authorList>
    </citation>
    <scope>NUCLEOTIDE SEQUENCE [LARGE SCALE GENOMIC DNA]</scope>
    <source>
        <strain evidence="3 4">PY_sf001</strain>
    </source>
</reference>
<proteinExistence type="predicted"/>
<dbReference type="Proteomes" id="UP000242188">
    <property type="component" value="Unassembled WGS sequence"/>
</dbReference>
<feature type="coiled-coil region" evidence="1">
    <location>
        <begin position="372"/>
        <end position="406"/>
    </location>
</feature>
<comment type="caution">
    <text evidence="3">The sequence shown here is derived from an EMBL/GenBank/DDBJ whole genome shotgun (WGS) entry which is preliminary data.</text>
</comment>